<reference evidence="4 5" key="1">
    <citation type="journal article" date="2016" name="Nat. Commun.">
        <title>Thousands of microbial genomes shed light on interconnected biogeochemical processes in an aquifer system.</title>
        <authorList>
            <person name="Anantharaman K."/>
            <person name="Brown C.T."/>
            <person name="Hug L.A."/>
            <person name="Sharon I."/>
            <person name="Castelle C.J."/>
            <person name="Probst A.J."/>
            <person name="Thomas B.C."/>
            <person name="Singh A."/>
            <person name="Wilkins M.J."/>
            <person name="Karaoz U."/>
            <person name="Brodie E.L."/>
            <person name="Williams K.H."/>
            <person name="Hubbard S.S."/>
            <person name="Banfield J.F."/>
        </authorList>
    </citation>
    <scope>NUCLEOTIDE SEQUENCE [LARGE SCALE GENOMIC DNA]</scope>
</reference>
<accession>A0A1F6G9H9</accession>
<gene>
    <name evidence="4" type="ORF">A2527_06030</name>
</gene>
<dbReference type="GO" id="GO:0046084">
    <property type="term" value="P:adenine biosynthetic process"/>
    <property type="evidence" value="ECO:0007669"/>
    <property type="project" value="TreeGrafter"/>
</dbReference>
<dbReference type="Gene3D" id="3.90.650.10">
    <property type="entry name" value="PurM-like C-terminal domain"/>
    <property type="match status" value="1"/>
</dbReference>
<evidence type="ECO:0000259" key="3">
    <source>
        <dbReference type="Pfam" id="PF00586"/>
    </source>
</evidence>
<dbReference type="Pfam" id="PF00586">
    <property type="entry name" value="AIRS"/>
    <property type="match status" value="1"/>
</dbReference>
<dbReference type="Gene3D" id="3.30.1330.10">
    <property type="entry name" value="PurM-like, N-terminal domain"/>
    <property type="match status" value="1"/>
</dbReference>
<protein>
    <recommendedName>
        <fullName evidence="1">Phosphoribosylformylglycinamidine cyclo-ligase</fullName>
    </recommendedName>
    <alternativeName>
        <fullName evidence="2">AIRS</fullName>
    </alternativeName>
</protein>
<dbReference type="GO" id="GO:0004637">
    <property type="term" value="F:phosphoribosylamine-glycine ligase activity"/>
    <property type="evidence" value="ECO:0007669"/>
    <property type="project" value="TreeGrafter"/>
</dbReference>
<dbReference type="PANTHER" id="PTHR10520">
    <property type="entry name" value="TRIFUNCTIONAL PURINE BIOSYNTHETIC PROTEIN ADENOSINE-3-RELATED"/>
    <property type="match status" value="1"/>
</dbReference>
<keyword evidence="4" id="KW-0436">Ligase</keyword>
<dbReference type="InterPro" id="IPR036921">
    <property type="entry name" value="PurM-like_N_sf"/>
</dbReference>
<evidence type="ECO:0000313" key="4">
    <source>
        <dbReference type="EMBL" id="OGG94755.1"/>
    </source>
</evidence>
<dbReference type="GO" id="GO:0006189">
    <property type="term" value="P:'de novo' IMP biosynthetic process"/>
    <property type="evidence" value="ECO:0007669"/>
    <property type="project" value="InterPro"/>
</dbReference>
<feature type="domain" description="PurM-like N-terminal" evidence="3">
    <location>
        <begin position="47"/>
        <end position="161"/>
    </location>
</feature>
<dbReference type="SUPFAM" id="SSF56042">
    <property type="entry name" value="PurM C-terminal domain-like"/>
    <property type="match status" value="1"/>
</dbReference>
<evidence type="ECO:0000313" key="5">
    <source>
        <dbReference type="Proteomes" id="UP000178449"/>
    </source>
</evidence>
<organism evidence="4 5">
    <name type="scientific">Candidatus Lambdaproteobacteria bacterium RIFOXYD2_FULL_50_16</name>
    <dbReference type="NCBI Taxonomy" id="1817772"/>
    <lineage>
        <taxon>Bacteria</taxon>
        <taxon>Pseudomonadati</taxon>
        <taxon>Pseudomonadota</taxon>
        <taxon>Candidatus Lambdaproteobacteria</taxon>
    </lineage>
</organism>
<dbReference type="SUPFAM" id="SSF55326">
    <property type="entry name" value="PurM N-terminal domain-like"/>
    <property type="match status" value="1"/>
</dbReference>
<dbReference type="EMBL" id="MFNE01000035">
    <property type="protein sequence ID" value="OGG94755.1"/>
    <property type="molecule type" value="Genomic_DNA"/>
</dbReference>
<dbReference type="STRING" id="1817772.A2527_06030"/>
<proteinExistence type="predicted"/>
<comment type="caution">
    <text evidence="4">The sequence shown here is derived from an EMBL/GenBank/DDBJ whole genome shotgun (WGS) entry which is preliminary data.</text>
</comment>
<sequence>MSESDLYLHRGVSSSKSEVHKAIGSRDKGLFPGAFAQVLPDHLSGDPEACLLMHADGAGTKSSLAYLYWKETGDLNVFKGIAQDSLVMNLDDLGCVGAVTGFVLSNTIGRNKFLIPGEVIQAVIEGYSEVAARLAKEGIEIHMAGGETADLGDLVRTLIVDSTVAVRMKRKAVIDLGQVKPGMKLVGFASFGQARWETEYNSGIGSNGLTAARHDGLVHDYAQYYPESFAPEIPENLVYLGKNKITDPLAGTPLSVGQALLSPTRTYLPLIKSMIKEFGGEIKGLIHCSGGGQTKCVKFGQGIHWIKDNLIEPPPIFKRIQENNGYSLAEMLPVYNMGQRLEAVVSADMVAPVIALSKSLGILAQETGRLEASSGANHLSIFAQGEEIQFGA</sequence>
<name>A0A1F6G9H9_9PROT</name>
<dbReference type="GO" id="GO:0005829">
    <property type="term" value="C:cytosol"/>
    <property type="evidence" value="ECO:0007669"/>
    <property type="project" value="TreeGrafter"/>
</dbReference>
<dbReference type="InterPro" id="IPR036676">
    <property type="entry name" value="PurM-like_C_sf"/>
</dbReference>
<evidence type="ECO:0000256" key="1">
    <source>
        <dbReference type="ARBA" id="ARBA00020367"/>
    </source>
</evidence>
<dbReference type="AlphaFoldDB" id="A0A1F6G9H9"/>
<dbReference type="GO" id="GO:0004641">
    <property type="term" value="F:phosphoribosylformylglycinamidine cyclo-ligase activity"/>
    <property type="evidence" value="ECO:0007669"/>
    <property type="project" value="InterPro"/>
</dbReference>
<evidence type="ECO:0000256" key="2">
    <source>
        <dbReference type="ARBA" id="ARBA00033093"/>
    </source>
</evidence>
<dbReference type="PANTHER" id="PTHR10520:SF12">
    <property type="entry name" value="TRIFUNCTIONAL PURINE BIOSYNTHETIC PROTEIN ADENOSINE-3"/>
    <property type="match status" value="1"/>
</dbReference>
<dbReference type="Proteomes" id="UP000178449">
    <property type="component" value="Unassembled WGS sequence"/>
</dbReference>
<dbReference type="InterPro" id="IPR004733">
    <property type="entry name" value="PurM_cligase"/>
</dbReference>
<dbReference type="InterPro" id="IPR016188">
    <property type="entry name" value="PurM-like_N"/>
</dbReference>